<evidence type="ECO:0000256" key="1">
    <source>
        <dbReference type="SAM" id="MobiDB-lite"/>
    </source>
</evidence>
<proteinExistence type="predicted"/>
<feature type="region of interest" description="Disordered" evidence="1">
    <location>
        <begin position="100"/>
        <end position="143"/>
    </location>
</feature>
<dbReference type="AlphaFoldDB" id="A0A9Q9M9T8"/>
<dbReference type="Proteomes" id="UP001058003">
    <property type="component" value="Chromosome"/>
</dbReference>
<name>A0A9Q9M9T8_9ACTN</name>
<sequence>MTGLYQPAVQGRVGELHRGERGHLTGGCSQVPDAKLLRQCGENEQSLLRQIDVVESERCRPVNVRDDAGHGHHRTGAEPGTRRTCSTFWARRRFVFTASARHQRRGYGERSHEQPTPVEDGSGERCTPAGLGGVPGPETHLRL</sequence>
<reference evidence="2" key="1">
    <citation type="submission" date="2021-04" db="EMBL/GenBank/DDBJ databases">
        <title>Dactylosporangium aurantiacum NRRL B-8018 full assembly.</title>
        <authorList>
            <person name="Hartkoorn R.C."/>
            <person name="Beaudoing E."/>
            <person name="Hot D."/>
        </authorList>
    </citation>
    <scope>NUCLEOTIDE SEQUENCE</scope>
    <source>
        <strain evidence="2">NRRL B-8018</strain>
    </source>
</reference>
<dbReference type="KEGG" id="daur:Daura_30375"/>
<organism evidence="2 3">
    <name type="scientific">Dactylosporangium aurantiacum</name>
    <dbReference type="NCBI Taxonomy" id="35754"/>
    <lineage>
        <taxon>Bacteria</taxon>
        <taxon>Bacillati</taxon>
        <taxon>Actinomycetota</taxon>
        <taxon>Actinomycetes</taxon>
        <taxon>Micromonosporales</taxon>
        <taxon>Micromonosporaceae</taxon>
        <taxon>Dactylosporangium</taxon>
    </lineage>
</organism>
<evidence type="ECO:0000313" key="3">
    <source>
        <dbReference type="Proteomes" id="UP001058003"/>
    </source>
</evidence>
<dbReference type="EMBL" id="CP073767">
    <property type="protein sequence ID" value="UWZ51068.1"/>
    <property type="molecule type" value="Genomic_DNA"/>
</dbReference>
<keyword evidence="3" id="KW-1185">Reference proteome</keyword>
<dbReference type="RefSeq" id="WP_156090261.1">
    <property type="nucleotide sequence ID" value="NZ_CP073767.1"/>
</dbReference>
<accession>A0A9Q9M9T8</accession>
<gene>
    <name evidence="2" type="ORF">Daura_30375</name>
</gene>
<protein>
    <submittedName>
        <fullName evidence="2">Uncharacterized protein</fullName>
    </submittedName>
</protein>
<evidence type="ECO:0000313" key="2">
    <source>
        <dbReference type="EMBL" id="UWZ51068.1"/>
    </source>
</evidence>